<keyword evidence="2" id="KW-1185">Reference proteome</keyword>
<evidence type="ECO:0000313" key="2">
    <source>
        <dbReference type="Proteomes" id="UP000481153"/>
    </source>
</evidence>
<organism evidence="1 2">
    <name type="scientific">Aphanomyces euteiches</name>
    <dbReference type="NCBI Taxonomy" id="100861"/>
    <lineage>
        <taxon>Eukaryota</taxon>
        <taxon>Sar</taxon>
        <taxon>Stramenopiles</taxon>
        <taxon>Oomycota</taxon>
        <taxon>Saprolegniomycetes</taxon>
        <taxon>Saprolegniales</taxon>
        <taxon>Verrucalvaceae</taxon>
        <taxon>Aphanomyces</taxon>
    </lineage>
</organism>
<protein>
    <submittedName>
        <fullName evidence="1">Uncharacterized protein</fullName>
    </submittedName>
</protein>
<comment type="caution">
    <text evidence="1">The sequence shown here is derived from an EMBL/GenBank/DDBJ whole genome shotgun (WGS) entry which is preliminary data.</text>
</comment>
<evidence type="ECO:0000313" key="1">
    <source>
        <dbReference type="EMBL" id="KAF0739966.1"/>
    </source>
</evidence>
<gene>
    <name evidence="1" type="ORF">Ae201684_004547</name>
</gene>
<sequence>MMLLSVRMPFSLVPKLPNGSLRINATLTRLSDYSCCTGNSKTTSLEVNFLYTVAKVSNLVSTFTWSLGSKKTLRSLEPSRETRVRLPTISVG</sequence>
<proteinExistence type="predicted"/>
<dbReference type="Proteomes" id="UP000481153">
    <property type="component" value="Unassembled WGS sequence"/>
</dbReference>
<reference evidence="1 2" key="1">
    <citation type="submission" date="2019-07" db="EMBL/GenBank/DDBJ databases">
        <title>Genomics analysis of Aphanomyces spp. identifies a new class of oomycete effector associated with host adaptation.</title>
        <authorList>
            <person name="Gaulin E."/>
        </authorList>
    </citation>
    <scope>NUCLEOTIDE SEQUENCE [LARGE SCALE GENOMIC DNA]</scope>
    <source>
        <strain evidence="1 2">ATCC 201684</strain>
    </source>
</reference>
<accession>A0A6G0XIN6</accession>
<name>A0A6G0XIN6_9STRA</name>
<dbReference type="AlphaFoldDB" id="A0A6G0XIN6"/>
<dbReference type="EMBL" id="VJMJ01000056">
    <property type="protein sequence ID" value="KAF0739966.1"/>
    <property type="molecule type" value="Genomic_DNA"/>
</dbReference>